<evidence type="ECO:0000313" key="2">
    <source>
        <dbReference type="EMBL" id="WOH12167.1"/>
    </source>
</evidence>
<dbReference type="EMBL" id="CP093350">
    <property type="protein sequence ID" value="WOH12167.1"/>
    <property type="molecule type" value="Genomic_DNA"/>
</dbReference>
<dbReference type="Gramene" id="KZM84781">
    <property type="protein sequence ID" value="KZM84781"/>
    <property type="gene ID" value="DCAR_027797"/>
</dbReference>
<protein>
    <submittedName>
        <fullName evidence="1">Uncharacterized protein</fullName>
    </submittedName>
</protein>
<evidence type="ECO:0000313" key="3">
    <source>
        <dbReference type="Proteomes" id="UP000077755"/>
    </source>
</evidence>
<reference evidence="1" key="1">
    <citation type="journal article" date="2016" name="Nat. Genet.">
        <title>A high-quality carrot genome assembly provides new insights into carotenoid accumulation and asterid genome evolution.</title>
        <authorList>
            <person name="Iorizzo M."/>
            <person name="Ellison S."/>
            <person name="Senalik D."/>
            <person name="Zeng P."/>
            <person name="Satapoomin P."/>
            <person name="Huang J."/>
            <person name="Bowman M."/>
            <person name="Iovene M."/>
            <person name="Sanseverino W."/>
            <person name="Cavagnaro P."/>
            <person name="Yildiz M."/>
            <person name="Macko-Podgorni A."/>
            <person name="Moranska E."/>
            <person name="Grzebelus E."/>
            <person name="Grzebelus D."/>
            <person name="Ashrafi H."/>
            <person name="Zheng Z."/>
            <person name="Cheng S."/>
            <person name="Spooner D."/>
            <person name="Van Deynze A."/>
            <person name="Simon P."/>
        </authorList>
    </citation>
    <scope>NUCLEOTIDE SEQUENCE [LARGE SCALE GENOMIC DNA]</scope>
    <source>
        <tissue evidence="1">Leaf</tissue>
    </source>
</reference>
<evidence type="ECO:0000313" key="1">
    <source>
        <dbReference type="EMBL" id="KZM84781.1"/>
    </source>
</evidence>
<name>A0A175YNS3_DAUCS</name>
<proteinExistence type="predicted"/>
<dbReference type="EMBL" id="LNRQ01000008">
    <property type="protein sequence ID" value="KZM84781.1"/>
    <property type="molecule type" value="Genomic_DNA"/>
</dbReference>
<gene>
    <name evidence="1" type="ORF">DCAR_027797</name>
    <name evidence="2" type="ORF">DCAR_0831666</name>
</gene>
<dbReference type="Proteomes" id="UP000077755">
    <property type="component" value="Chromosome 8"/>
</dbReference>
<accession>A0A175YNS3</accession>
<dbReference type="AlphaFoldDB" id="A0A175YNS3"/>
<reference evidence="2" key="2">
    <citation type="submission" date="2022-03" db="EMBL/GenBank/DDBJ databases">
        <title>Draft title - Genomic analysis of global carrot germplasm unveils the trajectory of domestication and the origin of high carotenoid orange carrot.</title>
        <authorList>
            <person name="Iorizzo M."/>
            <person name="Ellison S."/>
            <person name="Senalik D."/>
            <person name="Macko-Podgorni A."/>
            <person name="Grzebelus D."/>
            <person name="Bostan H."/>
            <person name="Rolling W."/>
            <person name="Curaba J."/>
            <person name="Simon P."/>
        </authorList>
    </citation>
    <scope>NUCLEOTIDE SEQUENCE</scope>
    <source>
        <tissue evidence="2">Leaf</tissue>
    </source>
</reference>
<keyword evidence="3" id="KW-1185">Reference proteome</keyword>
<organism evidence="1">
    <name type="scientific">Daucus carota subsp. sativus</name>
    <name type="common">Carrot</name>
    <dbReference type="NCBI Taxonomy" id="79200"/>
    <lineage>
        <taxon>Eukaryota</taxon>
        <taxon>Viridiplantae</taxon>
        <taxon>Streptophyta</taxon>
        <taxon>Embryophyta</taxon>
        <taxon>Tracheophyta</taxon>
        <taxon>Spermatophyta</taxon>
        <taxon>Magnoliopsida</taxon>
        <taxon>eudicotyledons</taxon>
        <taxon>Gunneridae</taxon>
        <taxon>Pentapetalae</taxon>
        <taxon>asterids</taxon>
        <taxon>campanulids</taxon>
        <taxon>Apiales</taxon>
        <taxon>Apiaceae</taxon>
        <taxon>Apioideae</taxon>
        <taxon>Scandiceae</taxon>
        <taxon>Daucinae</taxon>
        <taxon>Daucus</taxon>
        <taxon>Daucus sect. Daucus</taxon>
    </lineage>
</organism>
<sequence length="63" mass="6658">MHGSRQNTSMLFAGGGGGISTNPNARRSIRLEFKNVSTSNRSHGACTNLCEFVGLAVMILSDS</sequence>